<dbReference type="HOGENOM" id="CLU_908579_0_0_11"/>
<dbReference type="eggNOG" id="ENOG5033GWU">
    <property type="taxonomic scope" value="Bacteria"/>
</dbReference>
<dbReference type="KEGG" id="pdx:Psed_4329"/>
<dbReference type="AlphaFoldDB" id="F4CXB5"/>
<sequence length="334" mass="36841">MTVADELRELGHLGGVATMAMVSERWRSAIKPLFVLEPPGGWDEDSTQDLLHEFLRERLEDLTDALIAAGTDEEVLLKVTSRIMRNWLIDQARKTDTGAVRVRLEELLGGNGEFVRLSDRPARWALADLAGTEAGRDDADSLYTAAMAVANVKPVRWRDKNRRAPMASGPDLVRVLIAVLRCAGPAGLEIGVLTHVFLRRFGVVVISHVPLEDDDTLRDRMIAPREFDIDEERGAAARAAEVYAQLSDRERRILLHLDDRPRVEQLLDVGRSVAYTHISRVREVLAALSGEDIDIAAVAAELVRLAQEDVSPDDVHDATSELSAITDANGAQHS</sequence>
<dbReference type="STRING" id="675635.Psed_4329"/>
<reference evidence="1 2" key="1">
    <citation type="journal article" date="2011" name="J. Bacteriol.">
        <title>Genome sequence of the 1,4-dioxane-degrading Pseudonocardia dioxanivorans strain CB1190.</title>
        <authorList>
            <person name="Sales C.M."/>
            <person name="Mahendra S."/>
            <person name="Grostern A."/>
            <person name="Parales R.E."/>
            <person name="Goodwin L.A."/>
            <person name="Woyke T."/>
            <person name="Nolan M."/>
            <person name="Lapidus A."/>
            <person name="Chertkov O."/>
            <person name="Ovchinnikova G."/>
            <person name="Sczyrba A."/>
            <person name="Alvarez-Cohen L."/>
        </authorList>
    </citation>
    <scope>NUCLEOTIDE SEQUENCE [LARGE SCALE GENOMIC DNA]</scope>
    <source>
        <strain evidence="2">ATCC 55486 / DSM 44775 / JCM 13855 / CB1190</strain>
    </source>
</reference>
<organism evidence="1 2">
    <name type="scientific">Pseudonocardia dioxanivorans (strain ATCC 55486 / DSM 44775 / JCM 13855 / CB1190)</name>
    <dbReference type="NCBI Taxonomy" id="675635"/>
    <lineage>
        <taxon>Bacteria</taxon>
        <taxon>Bacillati</taxon>
        <taxon>Actinomycetota</taxon>
        <taxon>Actinomycetes</taxon>
        <taxon>Pseudonocardiales</taxon>
        <taxon>Pseudonocardiaceae</taxon>
        <taxon>Pseudonocardia</taxon>
    </lineage>
</organism>
<proteinExistence type="predicted"/>
<name>F4CXB5_PSEUX</name>
<dbReference type="RefSeq" id="WP_013676403.1">
    <property type="nucleotide sequence ID" value="NC_015312.1"/>
</dbReference>
<evidence type="ECO:0000313" key="2">
    <source>
        <dbReference type="Proteomes" id="UP000007809"/>
    </source>
</evidence>
<evidence type="ECO:0000313" key="1">
    <source>
        <dbReference type="EMBL" id="AEA26489.1"/>
    </source>
</evidence>
<dbReference type="Proteomes" id="UP000007809">
    <property type="component" value="Chromosome"/>
</dbReference>
<protein>
    <submittedName>
        <fullName evidence="1">Uncharacterized protein</fullName>
    </submittedName>
</protein>
<gene>
    <name evidence="1" type="ordered locus">Psed_4329</name>
</gene>
<dbReference type="OrthoDB" id="4719869at2"/>
<dbReference type="EMBL" id="CP002593">
    <property type="protein sequence ID" value="AEA26489.1"/>
    <property type="molecule type" value="Genomic_DNA"/>
</dbReference>
<accession>F4CXB5</accession>
<keyword evidence="2" id="KW-1185">Reference proteome</keyword>